<dbReference type="Gene3D" id="2.30.110.10">
    <property type="entry name" value="Electron Transport, Fmn-binding Protein, Chain A"/>
    <property type="match status" value="1"/>
</dbReference>
<evidence type="ECO:0000313" key="8">
    <source>
        <dbReference type="Proteomes" id="UP000054717"/>
    </source>
</evidence>
<keyword evidence="2 4" id="KW-0547">Nucleotide-binding</keyword>
<dbReference type="GO" id="GO:0009425">
    <property type="term" value="C:bacterial-type flagellum basal body"/>
    <property type="evidence" value="ECO:0007669"/>
    <property type="project" value="UniProtKB-SubCell"/>
</dbReference>
<evidence type="ECO:0000256" key="3">
    <source>
        <dbReference type="ARBA" id="ARBA00023143"/>
    </source>
</evidence>
<evidence type="ECO:0000256" key="1">
    <source>
        <dbReference type="ARBA" id="ARBA00022636"/>
    </source>
</evidence>
<dbReference type="InterPro" id="IPR023787">
    <property type="entry name" value="T3SS_YcgR"/>
</dbReference>
<dbReference type="InterPro" id="IPR012349">
    <property type="entry name" value="Split_barrel_FMN-bd"/>
</dbReference>
<keyword evidence="3 4" id="KW-0975">Bacterial flagellum</keyword>
<evidence type="ECO:0000256" key="4">
    <source>
        <dbReference type="HAMAP-Rule" id="MF_01457"/>
    </source>
</evidence>
<keyword evidence="8" id="KW-1185">Reference proteome</keyword>
<gene>
    <name evidence="4" type="primary">ycgR</name>
    <name evidence="7" type="ORF">AWB66_05990</name>
</gene>
<dbReference type="InterPro" id="IPR009926">
    <property type="entry name" value="T3SS_YcgR_PilZN"/>
</dbReference>
<dbReference type="GO" id="GO:0071945">
    <property type="term" value="P:regulation of bacterial-type flagellum-dependent cell motility by regulation of motor speed"/>
    <property type="evidence" value="ECO:0007669"/>
    <property type="project" value="UniProtKB-UniRule"/>
</dbReference>
<feature type="domain" description="Type III secretion system flagellar brake protein YcgR PilZN" evidence="6">
    <location>
        <begin position="25"/>
        <end position="126"/>
    </location>
</feature>
<keyword evidence="1 4" id="KW-0973">c-di-GMP</keyword>
<evidence type="ECO:0000259" key="5">
    <source>
        <dbReference type="Pfam" id="PF07238"/>
    </source>
</evidence>
<comment type="subunit">
    <text evidence="4">Monomer. Interacts with the flagellar basal bodies.</text>
</comment>
<dbReference type="HAMAP" id="MF_01457">
    <property type="entry name" value="YcgR"/>
    <property type="match status" value="1"/>
</dbReference>
<dbReference type="Pfam" id="PF07238">
    <property type="entry name" value="PilZ"/>
    <property type="match status" value="1"/>
</dbReference>
<comment type="subcellular location">
    <subcellularLocation>
        <location evidence="4">Bacterial flagellum basal body</location>
    </subcellularLocation>
</comment>
<comment type="function">
    <text evidence="4">Acts as a flagellar brake, regulating swimming and swarming in a bis-(3'-5') cyclic diguanylic acid (c-di-GMP)-dependent manner. Binds 1 c-di-GMP dimer per subunit. Increasing levels of c-di-GMP lead to decreased motility.</text>
</comment>
<protein>
    <recommendedName>
        <fullName evidence="4">Flagellar brake protein YcgR</fullName>
    </recommendedName>
    <alternativeName>
        <fullName evidence="4">Cyclic di-GMP binding protein YcgR</fullName>
    </alternativeName>
</protein>
<dbReference type="Gene3D" id="2.40.10.220">
    <property type="entry name" value="predicted glycosyltransferase like domains"/>
    <property type="match status" value="1"/>
</dbReference>
<dbReference type="GO" id="GO:0035438">
    <property type="term" value="F:cyclic-di-GMP binding"/>
    <property type="evidence" value="ECO:0007669"/>
    <property type="project" value="UniProtKB-UniRule"/>
</dbReference>
<sequence>MIGDPSLTNESAVKTNAWETDDRYAQRLPPQIAQCMRRMLTRGDFLTVEFDGTQFVTQLLDVDSRGARFMFDFGSTPRDNRELVHADELTFRSQPSGIRTRFVTGRAFATTFEGRPAFEAQFPKLLHYVQRREHYRVDTPMFDAFIVSGADGAGVAFQFKLQDLSLCGVALRTRDTRVESLAQGTIWKNVRLQLGGLGAVPVDLEIVAPRHVITPTGERRTVLGCRFVDLKGNTERVLQRAITQLEMHRKERTERF</sequence>
<evidence type="ECO:0000259" key="6">
    <source>
        <dbReference type="Pfam" id="PF07317"/>
    </source>
</evidence>
<accession>A0A158KEJ3</accession>
<evidence type="ECO:0000313" key="7">
    <source>
        <dbReference type="EMBL" id="SAL79153.1"/>
    </source>
</evidence>
<feature type="domain" description="PilZ" evidence="5">
    <location>
        <begin position="130"/>
        <end position="243"/>
    </location>
</feature>
<comment type="similarity">
    <text evidence="4">Belongs to the YcgR family.</text>
</comment>
<dbReference type="AlphaFoldDB" id="A0A158KEJ3"/>
<dbReference type="Proteomes" id="UP000054717">
    <property type="component" value="Unassembled WGS sequence"/>
</dbReference>
<dbReference type="GO" id="GO:0071973">
    <property type="term" value="P:bacterial-type flagellum-dependent cell motility"/>
    <property type="evidence" value="ECO:0007669"/>
    <property type="project" value="UniProtKB-UniRule"/>
</dbReference>
<proteinExistence type="inferred from homology"/>
<organism evidence="7 8">
    <name type="scientific">Caballeronia telluris</name>
    <dbReference type="NCBI Taxonomy" id="326475"/>
    <lineage>
        <taxon>Bacteria</taxon>
        <taxon>Pseudomonadati</taxon>
        <taxon>Pseudomonadota</taxon>
        <taxon>Betaproteobacteria</taxon>
        <taxon>Burkholderiales</taxon>
        <taxon>Burkholderiaceae</taxon>
        <taxon>Caballeronia</taxon>
    </lineage>
</organism>
<comment type="caution">
    <text evidence="7">The sequence shown here is derived from an EMBL/GenBank/DDBJ whole genome shotgun (WGS) entry which is preliminary data.</text>
</comment>
<reference evidence="7" key="1">
    <citation type="submission" date="2016-01" db="EMBL/GenBank/DDBJ databases">
        <authorList>
            <person name="Peeters Charlotte."/>
        </authorList>
    </citation>
    <scope>NUCLEOTIDE SEQUENCE</scope>
    <source>
        <strain evidence="7">LMG 22936</strain>
    </source>
</reference>
<evidence type="ECO:0000256" key="2">
    <source>
        <dbReference type="ARBA" id="ARBA00022741"/>
    </source>
</evidence>
<dbReference type="STRING" id="326475.AWB66_05990"/>
<dbReference type="InterPro" id="IPR009875">
    <property type="entry name" value="PilZ_domain"/>
</dbReference>
<dbReference type="EMBL" id="FCNZ02000048">
    <property type="protein sequence ID" value="SAL79153.1"/>
    <property type="molecule type" value="Genomic_DNA"/>
</dbReference>
<name>A0A158KEJ3_9BURK</name>
<dbReference type="Pfam" id="PF07317">
    <property type="entry name" value="PilZN"/>
    <property type="match status" value="1"/>
</dbReference>